<accession>A0A6P5RX51</accession>
<evidence type="ECO:0000256" key="5">
    <source>
        <dbReference type="SAM" id="MobiDB-lite"/>
    </source>
</evidence>
<keyword evidence="1" id="KW-0677">Repeat</keyword>
<feature type="domain" description="PUM-HD" evidence="6">
    <location>
        <begin position="98"/>
        <end position="464"/>
    </location>
</feature>
<dbReference type="GO" id="GO:0003729">
    <property type="term" value="F:mRNA binding"/>
    <property type="evidence" value="ECO:0007669"/>
    <property type="project" value="TreeGrafter"/>
</dbReference>
<feature type="repeat" description="Pumilio" evidence="4">
    <location>
        <begin position="162"/>
        <end position="197"/>
    </location>
</feature>
<evidence type="ECO:0000313" key="7">
    <source>
        <dbReference type="Proteomes" id="UP000515124"/>
    </source>
</evidence>
<gene>
    <name evidence="8" type="primary">LOC110750302</name>
</gene>
<feature type="region of interest" description="Disordered" evidence="5">
    <location>
        <begin position="1"/>
        <end position="91"/>
    </location>
</feature>
<dbReference type="Gene3D" id="1.25.10.10">
    <property type="entry name" value="Leucine-rich Repeat Variant"/>
    <property type="match status" value="1"/>
</dbReference>
<feature type="compositionally biased region" description="Acidic residues" evidence="5">
    <location>
        <begin position="456"/>
        <end position="468"/>
    </location>
</feature>
<dbReference type="SUPFAM" id="SSF48371">
    <property type="entry name" value="ARM repeat"/>
    <property type="match status" value="1"/>
</dbReference>
<dbReference type="PANTHER" id="PTHR13389:SF0">
    <property type="entry name" value="PUMILIO HOMOLOG 3"/>
    <property type="match status" value="1"/>
</dbReference>
<feature type="repeat" description="Pumilio" evidence="4">
    <location>
        <begin position="198"/>
        <end position="234"/>
    </location>
</feature>
<evidence type="ECO:0000256" key="3">
    <source>
        <dbReference type="ARBA" id="ARBA00022884"/>
    </source>
</evidence>
<keyword evidence="3" id="KW-0694">RNA-binding</keyword>
<organism evidence="7 8">
    <name type="scientific">Prunus avium</name>
    <name type="common">Cherry</name>
    <name type="synonym">Cerasus avium</name>
    <dbReference type="NCBI Taxonomy" id="42229"/>
    <lineage>
        <taxon>Eukaryota</taxon>
        <taxon>Viridiplantae</taxon>
        <taxon>Streptophyta</taxon>
        <taxon>Embryophyta</taxon>
        <taxon>Tracheophyta</taxon>
        <taxon>Spermatophyta</taxon>
        <taxon>Magnoliopsida</taxon>
        <taxon>eudicotyledons</taxon>
        <taxon>Gunneridae</taxon>
        <taxon>Pentapetalae</taxon>
        <taxon>rosids</taxon>
        <taxon>fabids</taxon>
        <taxon>Rosales</taxon>
        <taxon>Rosaceae</taxon>
        <taxon>Amygdaloideae</taxon>
        <taxon>Amygdaleae</taxon>
        <taxon>Prunus</taxon>
    </lineage>
</organism>
<feature type="repeat" description="Pumilio" evidence="4">
    <location>
        <begin position="126"/>
        <end position="161"/>
    </location>
</feature>
<dbReference type="InterPro" id="IPR011989">
    <property type="entry name" value="ARM-like"/>
</dbReference>
<dbReference type="InterPro" id="IPR040059">
    <property type="entry name" value="PUM3"/>
</dbReference>
<dbReference type="PROSITE" id="PS50302">
    <property type="entry name" value="PUM"/>
    <property type="match status" value="3"/>
</dbReference>
<dbReference type="Proteomes" id="UP000515124">
    <property type="component" value="Unplaced"/>
</dbReference>
<dbReference type="AlphaFoldDB" id="A0A6P5RX51"/>
<evidence type="ECO:0000313" key="8">
    <source>
        <dbReference type="RefSeq" id="XP_021806293.1"/>
    </source>
</evidence>
<feature type="compositionally biased region" description="Low complexity" evidence="5">
    <location>
        <begin position="20"/>
        <end position="42"/>
    </location>
</feature>
<dbReference type="InterPro" id="IPR012959">
    <property type="entry name" value="CPL_dom"/>
</dbReference>
<dbReference type="PANTHER" id="PTHR13389">
    <property type="entry name" value="PUMILIO HOMOLOG 3"/>
    <property type="match status" value="1"/>
</dbReference>
<dbReference type="KEGG" id="pavi:110750302"/>
<dbReference type="InterPro" id="IPR033133">
    <property type="entry name" value="PUM-HD"/>
</dbReference>
<dbReference type="FunFam" id="1.25.10.10:FF:000818">
    <property type="entry name" value="Pumilio homolog 24"/>
    <property type="match status" value="1"/>
</dbReference>
<feature type="region of interest" description="Disordered" evidence="5">
    <location>
        <begin position="433"/>
        <end position="468"/>
    </location>
</feature>
<keyword evidence="7" id="KW-1185">Reference proteome</keyword>
<dbReference type="GeneID" id="110750302"/>
<evidence type="ECO:0000256" key="2">
    <source>
        <dbReference type="ARBA" id="ARBA00022845"/>
    </source>
</evidence>
<sequence>MAAKKQEKSGPKKRKQIPGTKSETYSSTSKKPKLLNSKPSNPRSNDFKKPSKPFKQREPGLDNEKQVPLSKREGRLRAKELAESRKKKRKRHYNLEQELAHLWEKMRRRNISKEERSKLVSEAVEKMKGKIPEIACSHVSSRVLQTCVKYCSQAEKDAVFEELQPHLLTLACNTYAVHLVTKMLDNASKKQLAGFISSLRGHVASLLRHMVGSVVVEHAYQLGNATQKQELLVELYSTELQLFKDLVSKKEGRLLDIISKLDLQKSSVLRHMTSVIQPILEKGIIDHSIIHRVLIEYFTIAEKFSATDVIKQLSGPLLVRMIHTRDGSRVGMLCVKHGSAKERKKIIKGMKAHVRDIALDQGGSMVLVCLLSVVDDTKLITKVVIHELQENLKDLVLDKNGRRPLLQLLHPNGSRYFTPDDLASLSLSIPSLSNKVESDTQSETKSSEVNRSGEEASSDLEVTVDEANTNDDDLHLVEGGKKDPSIRRQELLVKSGLAERLVDVCTENAGELLSSNFGKEVIYEVATGGDGGILHPILDEKLNALYEAIASLVAEPKSEESKEESMEESKEEHILENFHSSRTIRKLILDCPTFASTLWNKALKGKCELWAQGHSGKVIAAFLESSDPKVHKLAKKELQPLIDGGILKIPETKVASGAKE</sequence>
<feature type="compositionally biased region" description="Basic and acidic residues" evidence="5">
    <location>
        <begin position="445"/>
        <end position="454"/>
    </location>
</feature>
<proteinExistence type="predicted"/>
<dbReference type="SMART" id="SM00025">
    <property type="entry name" value="Pumilio"/>
    <property type="match status" value="5"/>
</dbReference>
<dbReference type="Pfam" id="PF22493">
    <property type="entry name" value="PUF_NOP9"/>
    <property type="match status" value="1"/>
</dbReference>
<protein>
    <submittedName>
        <fullName evidence="8">Pumilio homolog 24</fullName>
    </submittedName>
</protein>
<dbReference type="RefSeq" id="XP_021806293.1">
    <property type="nucleotide sequence ID" value="XM_021950601.1"/>
</dbReference>
<dbReference type="GO" id="GO:0006417">
    <property type="term" value="P:regulation of translation"/>
    <property type="evidence" value="ECO:0007669"/>
    <property type="project" value="UniProtKB-KW"/>
</dbReference>
<dbReference type="InterPro" id="IPR016024">
    <property type="entry name" value="ARM-type_fold"/>
</dbReference>
<dbReference type="InterPro" id="IPR001313">
    <property type="entry name" value="Pumilio_RNA-bd_rpt"/>
</dbReference>
<name>A0A6P5RX51_PRUAV</name>
<dbReference type="Pfam" id="PF08144">
    <property type="entry name" value="CPL"/>
    <property type="match status" value="1"/>
</dbReference>
<evidence type="ECO:0000256" key="1">
    <source>
        <dbReference type="ARBA" id="ARBA00022737"/>
    </source>
</evidence>
<keyword evidence="2" id="KW-0810">Translation regulation</keyword>
<evidence type="ECO:0000256" key="4">
    <source>
        <dbReference type="PROSITE-ProRule" id="PRU00317"/>
    </source>
</evidence>
<feature type="compositionally biased region" description="Basic and acidic residues" evidence="5">
    <location>
        <begin position="1"/>
        <end position="10"/>
    </location>
</feature>
<feature type="compositionally biased region" description="Basic and acidic residues" evidence="5">
    <location>
        <begin position="45"/>
        <end position="84"/>
    </location>
</feature>
<dbReference type="PROSITE" id="PS50303">
    <property type="entry name" value="PUM_HD"/>
    <property type="match status" value="1"/>
</dbReference>
<reference evidence="8" key="1">
    <citation type="submission" date="2025-08" db="UniProtKB">
        <authorList>
            <consortium name="RefSeq"/>
        </authorList>
    </citation>
    <scope>IDENTIFICATION</scope>
</reference>
<evidence type="ECO:0000259" key="6">
    <source>
        <dbReference type="PROSITE" id="PS50303"/>
    </source>
</evidence>
<dbReference type="GO" id="GO:0005730">
    <property type="term" value="C:nucleolus"/>
    <property type="evidence" value="ECO:0007669"/>
    <property type="project" value="TreeGrafter"/>
</dbReference>